<dbReference type="PANTHER" id="PTHR43669:SF4">
    <property type="entry name" value="SHORT-CHAIN DEHYDROGENASE"/>
    <property type="match status" value="1"/>
</dbReference>
<evidence type="ECO:0000256" key="2">
    <source>
        <dbReference type="ARBA" id="ARBA00023002"/>
    </source>
</evidence>
<dbReference type="Gene3D" id="3.40.50.720">
    <property type="entry name" value="NAD(P)-binding Rossmann-like Domain"/>
    <property type="match status" value="1"/>
</dbReference>
<dbReference type="STRING" id="1447875.A0A2B7WA30"/>
<protein>
    <submittedName>
        <fullName evidence="3">Uncharacterized protein</fullName>
    </submittedName>
</protein>
<name>A0A2B7WA30_9EURO</name>
<dbReference type="GO" id="GO:0016491">
    <property type="term" value="F:oxidoreductase activity"/>
    <property type="evidence" value="ECO:0007669"/>
    <property type="project" value="UniProtKB-KW"/>
</dbReference>
<evidence type="ECO:0000256" key="1">
    <source>
        <dbReference type="ARBA" id="ARBA00006484"/>
    </source>
</evidence>
<dbReference type="PANTHER" id="PTHR43669">
    <property type="entry name" value="5-KETO-D-GLUCONATE 5-REDUCTASE"/>
    <property type="match status" value="1"/>
</dbReference>
<organism evidence="3 4">
    <name type="scientific">Helicocarpus griseus UAMH5409</name>
    <dbReference type="NCBI Taxonomy" id="1447875"/>
    <lineage>
        <taxon>Eukaryota</taxon>
        <taxon>Fungi</taxon>
        <taxon>Dikarya</taxon>
        <taxon>Ascomycota</taxon>
        <taxon>Pezizomycotina</taxon>
        <taxon>Eurotiomycetes</taxon>
        <taxon>Eurotiomycetidae</taxon>
        <taxon>Onygenales</taxon>
        <taxon>Ajellomycetaceae</taxon>
        <taxon>Helicocarpus</taxon>
    </lineage>
</organism>
<evidence type="ECO:0000313" key="3">
    <source>
        <dbReference type="EMBL" id="PGG96403.1"/>
    </source>
</evidence>
<accession>A0A2B7WA30</accession>
<dbReference type="SUPFAM" id="SSF51735">
    <property type="entry name" value="NAD(P)-binding Rossmann-fold domains"/>
    <property type="match status" value="1"/>
</dbReference>
<proteinExistence type="inferred from homology"/>
<sequence length="235" mass="25217">MAAKSPIVLIFGAGANVGMSVARTFASKGYKVALAARSLKEADSTDDQLNIRSDLSNTDSILNAFDRVKQVFGIPSVVVYNASAASFTPADDPLSLSLADLNHVTNINIFSAFVAAQHAVLGFAQLPASAARTFIYTGNITNVAIIPKFMSQGIGKSGAAHMIWAAAEAYKDRGYKFYYADERKADGAARYQISGDAHAELYWDLAHGKTQGPWMQTFVQGVGYKNFDSAYTPLP</sequence>
<keyword evidence="4" id="KW-1185">Reference proteome</keyword>
<comment type="caution">
    <text evidence="3">The sequence shown here is derived from an EMBL/GenBank/DDBJ whole genome shotgun (WGS) entry which is preliminary data.</text>
</comment>
<comment type="similarity">
    <text evidence="1">Belongs to the short-chain dehydrogenases/reductases (SDR) family.</text>
</comment>
<dbReference type="EMBL" id="PDNB01000282">
    <property type="protein sequence ID" value="PGG96403.1"/>
    <property type="molecule type" value="Genomic_DNA"/>
</dbReference>
<dbReference type="OrthoDB" id="5336600at2759"/>
<evidence type="ECO:0000313" key="4">
    <source>
        <dbReference type="Proteomes" id="UP000223968"/>
    </source>
</evidence>
<gene>
    <name evidence="3" type="ORF">AJ79_09598</name>
</gene>
<dbReference type="AlphaFoldDB" id="A0A2B7WA30"/>
<keyword evidence="2" id="KW-0560">Oxidoreductase</keyword>
<reference evidence="3 4" key="1">
    <citation type="submission" date="2017-10" db="EMBL/GenBank/DDBJ databases">
        <title>Comparative genomics in systemic dimorphic fungi from Ajellomycetaceae.</title>
        <authorList>
            <person name="Munoz J.F."/>
            <person name="Mcewen J.G."/>
            <person name="Clay O.K."/>
            <person name="Cuomo C.A."/>
        </authorList>
    </citation>
    <scope>NUCLEOTIDE SEQUENCE [LARGE SCALE GENOMIC DNA]</scope>
    <source>
        <strain evidence="3 4">UAMH5409</strain>
    </source>
</reference>
<dbReference type="InterPro" id="IPR002347">
    <property type="entry name" value="SDR_fam"/>
</dbReference>
<dbReference type="Pfam" id="PF00106">
    <property type="entry name" value="adh_short"/>
    <property type="match status" value="1"/>
</dbReference>
<dbReference type="InterPro" id="IPR036291">
    <property type="entry name" value="NAD(P)-bd_dom_sf"/>
</dbReference>
<dbReference type="Proteomes" id="UP000223968">
    <property type="component" value="Unassembled WGS sequence"/>
</dbReference>